<reference evidence="2 3" key="1">
    <citation type="submission" date="2019-08" db="EMBL/GenBank/DDBJ databases">
        <title>Bradymonadales sp. TMQ4.</title>
        <authorList>
            <person name="Liang Q."/>
        </authorList>
    </citation>
    <scope>NUCLEOTIDE SEQUENCE [LARGE SCALE GENOMIC DNA]</scope>
    <source>
        <strain evidence="2 3">TMQ4</strain>
    </source>
</reference>
<dbReference type="AlphaFoldDB" id="A0A5C6XEV8"/>
<keyword evidence="3" id="KW-1185">Reference proteome</keyword>
<dbReference type="Proteomes" id="UP000321412">
    <property type="component" value="Unassembled WGS sequence"/>
</dbReference>
<protein>
    <submittedName>
        <fullName evidence="2">Uncharacterized protein</fullName>
    </submittedName>
</protein>
<name>A0A5C6XEV8_9DELT</name>
<organism evidence="2 3">
    <name type="scientific">Lujinxingia vulgaris</name>
    <dbReference type="NCBI Taxonomy" id="2600176"/>
    <lineage>
        <taxon>Bacteria</taxon>
        <taxon>Deltaproteobacteria</taxon>
        <taxon>Bradymonadales</taxon>
        <taxon>Lujinxingiaceae</taxon>
        <taxon>Lujinxingia</taxon>
    </lineage>
</organism>
<comment type="caution">
    <text evidence="2">The sequence shown here is derived from an EMBL/GenBank/DDBJ whole genome shotgun (WGS) entry which is preliminary data.</text>
</comment>
<evidence type="ECO:0000256" key="1">
    <source>
        <dbReference type="SAM" id="MobiDB-lite"/>
    </source>
</evidence>
<proteinExistence type="predicted"/>
<evidence type="ECO:0000313" key="3">
    <source>
        <dbReference type="Proteomes" id="UP000321412"/>
    </source>
</evidence>
<accession>A0A5C6XEV8</accession>
<sequence length="24" mass="2695">MSCWTMSGRGSPRSIVPVRGRMRS</sequence>
<gene>
    <name evidence="2" type="ORF">FRC98_09110</name>
</gene>
<evidence type="ECO:0000313" key="2">
    <source>
        <dbReference type="EMBL" id="TXD37895.1"/>
    </source>
</evidence>
<dbReference type="EMBL" id="VOSM01000003">
    <property type="protein sequence ID" value="TXD37895.1"/>
    <property type="molecule type" value="Genomic_DNA"/>
</dbReference>
<feature type="region of interest" description="Disordered" evidence="1">
    <location>
        <begin position="1"/>
        <end position="24"/>
    </location>
</feature>